<proteinExistence type="predicted"/>
<dbReference type="AlphaFoldDB" id="A0A5B7G4A6"/>
<sequence>MSRIRFPSEADATRDRLYLAVKCLVYSGNFRSHVASTGDGRGCNVPQLHQTLFEDFTLAFLGETQYTAKQPYTAGLVLCVTC</sequence>
<reference evidence="1 2" key="1">
    <citation type="submission" date="2019-05" db="EMBL/GenBank/DDBJ databases">
        <title>Another draft genome of Portunus trituberculatus and its Hox gene families provides insights of decapod evolution.</title>
        <authorList>
            <person name="Jeong J.-H."/>
            <person name="Song I."/>
            <person name="Kim S."/>
            <person name="Choi T."/>
            <person name="Kim D."/>
            <person name="Ryu S."/>
            <person name="Kim W."/>
        </authorList>
    </citation>
    <scope>NUCLEOTIDE SEQUENCE [LARGE SCALE GENOMIC DNA]</scope>
    <source>
        <tissue evidence="1">Muscle</tissue>
    </source>
</reference>
<accession>A0A5B7G4A6</accession>
<evidence type="ECO:0000313" key="2">
    <source>
        <dbReference type="Proteomes" id="UP000324222"/>
    </source>
</evidence>
<evidence type="ECO:0000313" key="1">
    <source>
        <dbReference type="EMBL" id="MPC51314.1"/>
    </source>
</evidence>
<name>A0A5B7G4A6_PORTR</name>
<comment type="caution">
    <text evidence="1">The sequence shown here is derived from an EMBL/GenBank/DDBJ whole genome shotgun (WGS) entry which is preliminary data.</text>
</comment>
<dbReference type="EMBL" id="VSRR010010095">
    <property type="protein sequence ID" value="MPC51314.1"/>
    <property type="molecule type" value="Genomic_DNA"/>
</dbReference>
<organism evidence="1 2">
    <name type="scientific">Portunus trituberculatus</name>
    <name type="common">Swimming crab</name>
    <name type="synonym">Neptunus trituberculatus</name>
    <dbReference type="NCBI Taxonomy" id="210409"/>
    <lineage>
        <taxon>Eukaryota</taxon>
        <taxon>Metazoa</taxon>
        <taxon>Ecdysozoa</taxon>
        <taxon>Arthropoda</taxon>
        <taxon>Crustacea</taxon>
        <taxon>Multicrustacea</taxon>
        <taxon>Malacostraca</taxon>
        <taxon>Eumalacostraca</taxon>
        <taxon>Eucarida</taxon>
        <taxon>Decapoda</taxon>
        <taxon>Pleocyemata</taxon>
        <taxon>Brachyura</taxon>
        <taxon>Eubrachyura</taxon>
        <taxon>Portunoidea</taxon>
        <taxon>Portunidae</taxon>
        <taxon>Portuninae</taxon>
        <taxon>Portunus</taxon>
    </lineage>
</organism>
<gene>
    <name evidence="1" type="ORF">E2C01_045159</name>
</gene>
<dbReference type="Proteomes" id="UP000324222">
    <property type="component" value="Unassembled WGS sequence"/>
</dbReference>
<protein>
    <submittedName>
        <fullName evidence="1">Uncharacterized protein</fullName>
    </submittedName>
</protein>
<keyword evidence="2" id="KW-1185">Reference proteome</keyword>